<keyword evidence="2" id="KW-0472">Membrane</keyword>
<feature type="transmembrane region" description="Helical" evidence="2">
    <location>
        <begin position="25"/>
        <end position="48"/>
    </location>
</feature>
<feature type="region of interest" description="Disordered" evidence="1">
    <location>
        <begin position="102"/>
        <end position="139"/>
    </location>
</feature>
<comment type="caution">
    <text evidence="3">The sequence shown here is derived from an EMBL/GenBank/DDBJ whole genome shotgun (WGS) entry which is preliminary data.</text>
</comment>
<accession>A0A813QIV9</accession>
<proteinExistence type="predicted"/>
<protein>
    <submittedName>
        <fullName evidence="3">Uncharacterized protein</fullName>
    </submittedName>
</protein>
<reference evidence="3" key="1">
    <citation type="submission" date="2021-02" db="EMBL/GenBank/DDBJ databases">
        <authorList>
            <person name="Nowell W R."/>
        </authorList>
    </citation>
    <scope>NUCLEOTIDE SEQUENCE</scope>
    <source>
        <strain evidence="3">Ploen Becks lab</strain>
    </source>
</reference>
<sequence>MNTSYYISNTDTNNLNISYEIVQPIASYVALACVLFFIFILIVSRLVITTEKTKSDLILFNQSPQKHLELLVSKQASNAGAMNNIHAAVALGLMIPPPNYEPPIAKDQSKPNGFANHNNNSKLMDANEAPVSRAKKSKW</sequence>
<keyword evidence="4" id="KW-1185">Reference proteome</keyword>
<name>A0A813QIV9_9BILA</name>
<dbReference type="Proteomes" id="UP000663879">
    <property type="component" value="Unassembled WGS sequence"/>
</dbReference>
<keyword evidence="2" id="KW-0812">Transmembrane</keyword>
<organism evidence="3 4">
    <name type="scientific">Brachionus calyciflorus</name>
    <dbReference type="NCBI Taxonomy" id="104777"/>
    <lineage>
        <taxon>Eukaryota</taxon>
        <taxon>Metazoa</taxon>
        <taxon>Spiralia</taxon>
        <taxon>Gnathifera</taxon>
        <taxon>Rotifera</taxon>
        <taxon>Eurotatoria</taxon>
        <taxon>Monogononta</taxon>
        <taxon>Pseudotrocha</taxon>
        <taxon>Ploima</taxon>
        <taxon>Brachionidae</taxon>
        <taxon>Brachionus</taxon>
    </lineage>
</organism>
<evidence type="ECO:0000313" key="4">
    <source>
        <dbReference type="Proteomes" id="UP000663879"/>
    </source>
</evidence>
<dbReference type="AlphaFoldDB" id="A0A813QIV9"/>
<evidence type="ECO:0000256" key="1">
    <source>
        <dbReference type="SAM" id="MobiDB-lite"/>
    </source>
</evidence>
<evidence type="ECO:0000256" key="2">
    <source>
        <dbReference type="SAM" id="Phobius"/>
    </source>
</evidence>
<gene>
    <name evidence="3" type="ORF">OXX778_LOCUS4785</name>
</gene>
<dbReference type="OrthoDB" id="10475569at2759"/>
<evidence type="ECO:0000313" key="3">
    <source>
        <dbReference type="EMBL" id="CAF0767737.1"/>
    </source>
</evidence>
<dbReference type="EMBL" id="CAJNOC010000488">
    <property type="protein sequence ID" value="CAF0767737.1"/>
    <property type="molecule type" value="Genomic_DNA"/>
</dbReference>
<keyword evidence="2" id="KW-1133">Transmembrane helix</keyword>